<dbReference type="Proteomes" id="UP001277972">
    <property type="component" value="Unassembled WGS sequence"/>
</dbReference>
<evidence type="ECO:0000313" key="1">
    <source>
        <dbReference type="EMBL" id="MDX8044594.1"/>
    </source>
</evidence>
<keyword evidence="1" id="KW-0282">Flagellum</keyword>
<accession>A0ACC6M0X1</accession>
<dbReference type="EMBL" id="JAWZSR010000001">
    <property type="protein sequence ID" value="MDX8044594.1"/>
    <property type="molecule type" value="Genomic_DNA"/>
</dbReference>
<keyword evidence="1" id="KW-0966">Cell projection</keyword>
<sequence length="138" mass="15960">MAELANCIRCDKVFVKTTSSVCPECIKEEEKQFQIVYKFLKKRENRQATIPEIVEATGVKEDIILQFVRDNRLRTSHFPNLAYPCERCETPITKGKLCSNCQGELTSDLNYAAEVERVKQKNEAKVNEAKTYYTRDND</sequence>
<comment type="caution">
    <text evidence="1">The sequence shown here is derived from an EMBL/GenBank/DDBJ whole genome shotgun (WGS) entry which is preliminary data.</text>
</comment>
<protein>
    <submittedName>
        <fullName evidence="1">TIGR03826 family flagellar region protein</fullName>
    </submittedName>
</protein>
<name>A0ACC6M0X1_9BACI</name>
<reference evidence="1" key="1">
    <citation type="submission" date="2023-11" db="EMBL/GenBank/DDBJ databases">
        <title>Gracilibacillus pellucida a moderately halophilic bacterium isolated from saline soil in Xinjiang province.</title>
        <authorList>
            <person name="Zhang Z."/>
            <person name="Tan F."/>
            <person name="Wang Y."/>
            <person name="Xia M."/>
        </authorList>
    </citation>
    <scope>NUCLEOTIDE SEQUENCE</scope>
    <source>
        <strain evidence="1">S3-1-1</strain>
    </source>
</reference>
<keyword evidence="1" id="KW-0969">Cilium</keyword>
<evidence type="ECO:0000313" key="2">
    <source>
        <dbReference type="Proteomes" id="UP001277972"/>
    </source>
</evidence>
<keyword evidence="2" id="KW-1185">Reference proteome</keyword>
<proteinExistence type="predicted"/>
<organism evidence="1 2">
    <name type="scientific">Gracilibacillus pellucidus</name>
    <dbReference type="NCBI Taxonomy" id="3095368"/>
    <lineage>
        <taxon>Bacteria</taxon>
        <taxon>Bacillati</taxon>
        <taxon>Bacillota</taxon>
        <taxon>Bacilli</taxon>
        <taxon>Bacillales</taxon>
        <taxon>Bacillaceae</taxon>
        <taxon>Gracilibacillus</taxon>
    </lineage>
</organism>
<gene>
    <name evidence="1" type="ORF">SH601_01215</name>
</gene>